<evidence type="ECO:0000313" key="1">
    <source>
        <dbReference type="EMBL" id="MBX63668.1"/>
    </source>
</evidence>
<sequence length="18" mass="2096">MQVMLQIFNCIVVEPICD</sequence>
<accession>A0A2P2Q9I5</accession>
<dbReference type="EMBL" id="GGEC01083184">
    <property type="protein sequence ID" value="MBX63668.1"/>
    <property type="molecule type" value="Transcribed_RNA"/>
</dbReference>
<proteinExistence type="predicted"/>
<name>A0A2P2Q9I5_RHIMU</name>
<organism evidence="1">
    <name type="scientific">Rhizophora mucronata</name>
    <name type="common">Asiatic mangrove</name>
    <dbReference type="NCBI Taxonomy" id="61149"/>
    <lineage>
        <taxon>Eukaryota</taxon>
        <taxon>Viridiplantae</taxon>
        <taxon>Streptophyta</taxon>
        <taxon>Embryophyta</taxon>
        <taxon>Tracheophyta</taxon>
        <taxon>Spermatophyta</taxon>
        <taxon>Magnoliopsida</taxon>
        <taxon>eudicotyledons</taxon>
        <taxon>Gunneridae</taxon>
        <taxon>Pentapetalae</taxon>
        <taxon>rosids</taxon>
        <taxon>fabids</taxon>
        <taxon>Malpighiales</taxon>
        <taxon>Rhizophoraceae</taxon>
        <taxon>Rhizophora</taxon>
    </lineage>
</organism>
<protein>
    <submittedName>
        <fullName evidence="1">Uncharacterized protein</fullName>
    </submittedName>
</protein>
<reference evidence="1" key="1">
    <citation type="submission" date="2018-02" db="EMBL/GenBank/DDBJ databases">
        <title>Rhizophora mucronata_Transcriptome.</title>
        <authorList>
            <person name="Meera S.P."/>
            <person name="Sreeshan A."/>
            <person name="Augustine A."/>
        </authorList>
    </citation>
    <scope>NUCLEOTIDE SEQUENCE</scope>
    <source>
        <tissue evidence="1">Leaf</tissue>
    </source>
</reference>
<dbReference type="AlphaFoldDB" id="A0A2P2Q9I5"/>